<dbReference type="Proteomes" id="UP000234237">
    <property type="component" value="Chromosome"/>
</dbReference>
<dbReference type="STRING" id="302167.GCA_900166595_02682"/>
<evidence type="ECO:0000313" key="4">
    <source>
        <dbReference type="Proteomes" id="UP001356080"/>
    </source>
</evidence>
<sequence length="99" mass="11474">MTIVHPTYYQEIVVKLKNENITVKHFVLWASKKTLENRLCKRGDGNNSWPAKQIDRCMQSLSNNMFQQRIVTDDVTIEQVAEKIASMCGIHLLPDHSKF</sequence>
<reference evidence="3" key="2">
    <citation type="submission" date="2016-11" db="EMBL/GenBank/DDBJ databases">
        <title>Complete genome sequence of Virgibacillus pantothenticus 21D, a halophilic bacterium isolated from the deep hypersaline anoxic basin Discovery in the Mediterranean Sea.</title>
        <authorList>
            <person name="Zeaiter Z."/>
            <person name="Booth J.M."/>
            <person name="Prosdocimi E.M."/>
            <person name="Mapelli F."/>
            <person name="Fusi M."/>
            <person name="Daffonchio D."/>
            <person name="Borin S."/>
            <person name="Crotti E."/>
        </authorList>
    </citation>
    <scope>NUCLEOTIDE SEQUENCE [LARGE SCALE GENOMIC DNA]</scope>
    <source>
        <strain evidence="3">21D</strain>
    </source>
</reference>
<dbReference type="InterPro" id="IPR027417">
    <property type="entry name" value="P-loop_NTPase"/>
</dbReference>
<organism evidence="1 3">
    <name type="scientific">Virgibacillus dokdonensis</name>
    <dbReference type="NCBI Taxonomy" id="302167"/>
    <lineage>
        <taxon>Bacteria</taxon>
        <taxon>Bacillati</taxon>
        <taxon>Bacillota</taxon>
        <taxon>Bacilli</taxon>
        <taxon>Bacillales</taxon>
        <taxon>Bacillaceae</taxon>
        <taxon>Virgibacillus</taxon>
    </lineage>
</organism>
<dbReference type="EMBL" id="CP018622">
    <property type="protein sequence ID" value="AUJ26877.1"/>
    <property type="molecule type" value="Genomic_DNA"/>
</dbReference>
<proteinExistence type="predicted"/>
<name>A0A2K9J4L5_9BACI</name>
<dbReference type="AlphaFoldDB" id="A0A2K9J4L5"/>
<reference evidence="1" key="1">
    <citation type="submission" date="2016-11" db="EMBL/GenBank/DDBJ databases">
        <title>Complete genome sequence of Virgibacillus dokdonensis 21D, a halophilic bacterium isolated from the deep hypersaline anoxic basin Discovery in the Mediterranean Sea.</title>
        <authorList>
            <person name="Zeaiter Z."/>
            <person name="Booth J.M."/>
            <person name="Prosdocimi E.M."/>
            <person name="Mapelli F."/>
            <person name="Fusi M."/>
            <person name="Daffonchio D."/>
            <person name="Borin S."/>
            <person name="Crotti E."/>
        </authorList>
    </citation>
    <scope>NUCLEOTIDE SEQUENCE</scope>
    <source>
        <strain evidence="1">21D</strain>
    </source>
</reference>
<evidence type="ECO:0000313" key="3">
    <source>
        <dbReference type="Proteomes" id="UP000234237"/>
    </source>
</evidence>
<reference evidence="2 4" key="3">
    <citation type="submission" date="2024-01" db="EMBL/GenBank/DDBJ databases">
        <title>Survival strategy associated with biotechnological potential of Virgibacillus dokdonensis T4.6 isolated from salt-fermented shrimp paste.</title>
        <authorList>
            <person name="Doan T.V."/>
            <person name="Quach N.T."/>
            <person name="Phi Q.-T."/>
        </authorList>
    </citation>
    <scope>NUCLEOTIDE SEQUENCE [LARGE SCALE GENOMIC DNA]</scope>
    <source>
        <strain evidence="2 4">T4.6</strain>
    </source>
</reference>
<accession>A0A2K9J4L5</accession>
<dbReference type="KEGG" id="vpn:A21D_03843"/>
<evidence type="ECO:0000313" key="1">
    <source>
        <dbReference type="EMBL" id="AUJ26877.1"/>
    </source>
</evidence>
<keyword evidence="4" id="KW-1185">Reference proteome</keyword>
<gene>
    <name evidence="1" type="primary">tmrB</name>
    <name evidence="1" type="ORF">A21D_03843</name>
    <name evidence="2" type="ORF">V2W34_15145</name>
</gene>
<dbReference type="RefSeq" id="WP_237342745.1">
    <property type="nucleotide sequence ID" value="NZ_CP018622.1"/>
</dbReference>
<dbReference type="Gene3D" id="3.40.50.300">
    <property type="entry name" value="P-loop containing nucleotide triphosphate hydrolases"/>
    <property type="match status" value="1"/>
</dbReference>
<dbReference type="Proteomes" id="UP001356080">
    <property type="component" value="Unassembled WGS sequence"/>
</dbReference>
<dbReference type="EMBL" id="JAZHPM010000030">
    <property type="protein sequence ID" value="MEF2293335.1"/>
    <property type="molecule type" value="Genomic_DNA"/>
</dbReference>
<protein>
    <submittedName>
        <fullName evidence="1">Tunicamycin resistance protein</fullName>
    </submittedName>
</protein>
<evidence type="ECO:0000313" key="2">
    <source>
        <dbReference type="EMBL" id="MEF2293335.1"/>
    </source>
</evidence>